<dbReference type="Proteomes" id="UP001501147">
    <property type="component" value="Unassembled WGS sequence"/>
</dbReference>
<name>A0ABP9BFY6_9ACTN</name>
<evidence type="ECO:0000256" key="1">
    <source>
        <dbReference type="ARBA" id="ARBA00022729"/>
    </source>
</evidence>
<dbReference type="EMBL" id="BAABJV010000024">
    <property type="protein sequence ID" value="GAA4794730.1"/>
    <property type="molecule type" value="Genomic_DNA"/>
</dbReference>
<protein>
    <recommendedName>
        <fullName evidence="4">Low molecular weight antigen MTB12-like C-terminal domain-containing protein</fullName>
    </recommendedName>
</protein>
<proteinExistence type="inferred from homology"/>
<comment type="similarity">
    <text evidence="2">Belongs to the MTB12 family.</text>
</comment>
<keyword evidence="1" id="KW-0732">Signal</keyword>
<evidence type="ECO:0000313" key="6">
    <source>
        <dbReference type="Proteomes" id="UP001501147"/>
    </source>
</evidence>
<gene>
    <name evidence="5" type="ORF">GCM10023329_54160</name>
</gene>
<evidence type="ECO:0000259" key="4">
    <source>
        <dbReference type="Pfam" id="PF26580"/>
    </source>
</evidence>
<feature type="domain" description="Low molecular weight antigen MTB12-like C-terminal" evidence="4">
    <location>
        <begin position="62"/>
        <end position="171"/>
    </location>
</feature>
<feature type="region of interest" description="Disordered" evidence="3">
    <location>
        <begin position="33"/>
        <end position="66"/>
    </location>
</feature>
<accession>A0ABP9BFY6</accession>
<dbReference type="InterPro" id="IPR058644">
    <property type="entry name" value="Mtb12-like_C"/>
</dbReference>
<sequence length="178" mass="17954">MVIAMAHTRHSRGAVWAAAAVLVLGPLAVGCSDDSDSGSATSPTPAATSPASPTEGAGPADPAAAEDQIEESWDVFFDPSTTTEQKVAVLENGEELRPALAAFSGDQNAAAVGAEVTGVEFTSPTEAEVTYDLLVDGVVVLPDTLGTAVEEDGVWKVSQKALCGLVSLSNDAPSVPGC</sequence>
<dbReference type="Pfam" id="PF26580">
    <property type="entry name" value="Mtb12_C"/>
    <property type="match status" value="1"/>
</dbReference>
<comment type="caution">
    <text evidence="5">The sequence shown here is derived from an EMBL/GenBank/DDBJ whole genome shotgun (WGS) entry which is preliminary data.</text>
</comment>
<evidence type="ECO:0000313" key="5">
    <source>
        <dbReference type="EMBL" id="GAA4794730.1"/>
    </source>
</evidence>
<organism evidence="5 6">
    <name type="scientific">Streptomyces sanyensis</name>
    <dbReference type="NCBI Taxonomy" id="568869"/>
    <lineage>
        <taxon>Bacteria</taxon>
        <taxon>Bacillati</taxon>
        <taxon>Actinomycetota</taxon>
        <taxon>Actinomycetes</taxon>
        <taxon>Kitasatosporales</taxon>
        <taxon>Streptomycetaceae</taxon>
        <taxon>Streptomyces</taxon>
    </lineage>
</organism>
<keyword evidence="6" id="KW-1185">Reference proteome</keyword>
<evidence type="ECO:0000256" key="3">
    <source>
        <dbReference type="SAM" id="MobiDB-lite"/>
    </source>
</evidence>
<evidence type="ECO:0000256" key="2">
    <source>
        <dbReference type="ARBA" id="ARBA00093774"/>
    </source>
</evidence>
<reference evidence="6" key="1">
    <citation type="journal article" date="2019" name="Int. J. Syst. Evol. Microbiol.">
        <title>The Global Catalogue of Microorganisms (GCM) 10K type strain sequencing project: providing services to taxonomists for standard genome sequencing and annotation.</title>
        <authorList>
            <consortium name="The Broad Institute Genomics Platform"/>
            <consortium name="The Broad Institute Genome Sequencing Center for Infectious Disease"/>
            <person name="Wu L."/>
            <person name="Ma J."/>
        </authorList>
    </citation>
    <scope>NUCLEOTIDE SEQUENCE [LARGE SCALE GENOMIC DNA]</scope>
    <source>
        <strain evidence="6">JCM 18324</strain>
    </source>
</reference>